<dbReference type="OMA" id="TMRFIPR"/>
<evidence type="ECO:0000313" key="15">
    <source>
        <dbReference type="Proteomes" id="UP000694388"/>
    </source>
</evidence>
<keyword evidence="8" id="KW-0472">Membrane</keyword>
<dbReference type="GeneTree" id="ENSGT00840000129915"/>
<evidence type="ECO:0000256" key="10">
    <source>
        <dbReference type="ARBA" id="ARBA00042499"/>
    </source>
</evidence>
<dbReference type="EC" id="1.14.14.14" evidence="9"/>
<dbReference type="GO" id="GO:0008585">
    <property type="term" value="P:female gonad development"/>
    <property type="evidence" value="ECO:0007669"/>
    <property type="project" value="TreeGrafter"/>
</dbReference>
<evidence type="ECO:0000313" key="14">
    <source>
        <dbReference type="Ensembl" id="ENSEBUP00000001785.1"/>
    </source>
</evidence>
<evidence type="ECO:0000256" key="5">
    <source>
        <dbReference type="ARBA" id="ARBA00023002"/>
    </source>
</evidence>
<keyword evidence="7 13" id="KW-0503">Monooxygenase</keyword>
<dbReference type="InterPro" id="IPR001128">
    <property type="entry name" value="Cyt_P450"/>
</dbReference>
<dbReference type="PRINTS" id="PR00385">
    <property type="entry name" value="P450"/>
</dbReference>
<evidence type="ECO:0000256" key="8">
    <source>
        <dbReference type="ARBA" id="ARBA00023136"/>
    </source>
</evidence>
<dbReference type="Gene3D" id="1.10.630.10">
    <property type="entry name" value="Cytochrome P450"/>
    <property type="match status" value="1"/>
</dbReference>
<comment type="subcellular location">
    <subcellularLocation>
        <location evidence="2">Membrane</location>
    </subcellularLocation>
</comment>
<dbReference type="InterPro" id="IPR002401">
    <property type="entry name" value="Cyt_P450_E_grp-I"/>
</dbReference>
<keyword evidence="15" id="KW-1185">Reference proteome</keyword>
<dbReference type="Proteomes" id="UP000694388">
    <property type="component" value="Unplaced"/>
</dbReference>
<dbReference type="Ensembl" id="ENSEBUT00000002120.1">
    <property type="protein sequence ID" value="ENSEBUP00000001785.1"/>
    <property type="gene ID" value="ENSEBUG00000001460.1"/>
</dbReference>
<evidence type="ECO:0000256" key="9">
    <source>
        <dbReference type="ARBA" id="ARBA00038885"/>
    </source>
</evidence>
<evidence type="ECO:0000256" key="13">
    <source>
        <dbReference type="RuleBase" id="RU000461"/>
    </source>
</evidence>
<evidence type="ECO:0000256" key="2">
    <source>
        <dbReference type="ARBA" id="ARBA00004370"/>
    </source>
</evidence>
<dbReference type="GO" id="GO:0032355">
    <property type="term" value="P:response to estradiol"/>
    <property type="evidence" value="ECO:0007669"/>
    <property type="project" value="TreeGrafter"/>
</dbReference>
<comment type="similarity">
    <text evidence="3 13">Belongs to the cytochrome P450 family.</text>
</comment>
<evidence type="ECO:0000256" key="12">
    <source>
        <dbReference type="PIRSR" id="PIRSR602401-1"/>
    </source>
</evidence>
<dbReference type="AlphaFoldDB" id="A0A8C4N5N8"/>
<keyword evidence="5 13" id="KW-0560">Oxidoreductase</keyword>
<dbReference type="PRINTS" id="PR00463">
    <property type="entry name" value="EP450I"/>
</dbReference>
<dbReference type="Pfam" id="PF00067">
    <property type="entry name" value="p450"/>
    <property type="match status" value="1"/>
</dbReference>
<dbReference type="GO" id="GO:0016020">
    <property type="term" value="C:membrane"/>
    <property type="evidence" value="ECO:0007669"/>
    <property type="project" value="UniProtKB-SubCell"/>
</dbReference>
<dbReference type="GO" id="GO:0005506">
    <property type="term" value="F:iron ion binding"/>
    <property type="evidence" value="ECO:0007669"/>
    <property type="project" value="InterPro"/>
</dbReference>
<dbReference type="InterPro" id="IPR036396">
    <property type="entry name" value="Cyt_P450_sf"/>
</dbReference>
<protein>
    <recommendedName>
        <fullName evidence="9">aromatase</fullName>
        <ecNumber evidence="9">1.14.14.14</ecNumber>
    </recommendedName>
    <alternativeName>
        <fullName evidence="11">Cytochrome P-450AROM</fullName>
    </alternativeName>
    <alternativeName>
        <fullName evidence="10">Estrogen synthase</fullName>
    </alternativeName>
</protein>
<dbReference type="SUPFAM" id="SSF48264">
    <property type="entry name" value="Cytochrome P450"/>
    <property type="match status" value="1"/>
</dbReference>
<name>A0A8C4N5N8_EPTBU</name>
<dbReference type="InterPro" id="IPR017972">
    <property type="entry name" value="Cyt_P450_CS"/>
</dbReference>
<keyword evidence="4 12" id="KW-0479">Metal-binding</keyword>
<accession>A0A8C4N5N8</accession>
<dbReference type="PANTHER" id="PTHR24291">
    <property type="entry name" value="CYTOCHROME P450 FAMILY 4"/>
    <property type="match status" value="1"/>
</dbReference>
<comment type="cofactor">
    <cofactor evidence="1 12">
        <name>heme</name>
        <dbReference type="ChEBI" id="CHEBI:30413"/>
    </cofactor>
</comment>
<dbReference type="PROSITE" id="PS00086">
    <property type="entry name" value="CYTOCHROME_P450"/>
    <property type="match status" value="1"/>
</dbReference>
<evidence type="ECO:0000256" key="1">
    <source>
        <dbReference type="ARBA" id="ARBA00001971"/>
    </source>
</evidence>
<organism evidence="14 15">
    <name type="scientific">Eptatretus burgeri</name>
    <name type="common">Inshore hagfish</name>
    <dbReference type="NCBI Taxonomy" id="7764"/>
    <lineage>
        <taxon>Eukaryota</taxon>
        <taxon>Metazoa</taxon>
        <taxon>Chordata</taxon>
        <taxon>Craniata</taxon>
        <taxon>Vertebrata</taxon>
        <taxon>Cyclostomata</taxon>
        <taxon>Myxini</taxon>
        <taxon>Myxiniformes</taxon>
        <taxon>Myxinidae</taxon>
        <taxon>Eptatretinae</taxon>
        <taxon>Eptatretus</taxon>
    </lineage>
</organism>
<keyword evidence="6 12" id="KW-0408">Iron</keyword>
<feature type="binding site" description="axial binding residue" evidence="12">
    <location>
        <position position="329"/>
    </location>
    <ligand>
        <name>heme</name>
        <dbReference type="ChEBI" id="CHEBI:30413"/>
    </ligand>
    <ligandPart>
        <name>Fe</name>
        <dbReference type="ChEBI" id="CHEBI:18248"/>
    </ligandPart>
</feature>
<evidence type="ECO:0000256" key="7">
    <source>
        <dbReference type="ARBA" id="ARBA00023033"/>
    </source>
</evidence>
<reference evidence="14" key="2">
    <citation type="submission" date="2025-09" db="UniProtKB">
        <authorList>
            <consortium name="Ensembl"/>
        </authorList>
    </citation>
    <scope>IDENTIFICATION</scope>
</reference>
<evidence type="ECO:0000256" key="11">
    <source>
        <dbReference type="ARBA" id="ARBA00043174"/>
    </source>
</evidence>
<sequence>MLHMNNGLIFNNDGWSHLREHFMRAVTGSAVDNTVIAAEQATRNCLAETLRAHPGGATLDVLKLMRCLTLRLSNLLFLHVPINETHLLGVINDYFEAWQVLLIKPSIFFAFRPLYRKYHHAIEKMREAVAELVKKKREKLKAGSEERSDFVAGLIQAQELGELTEENVLQCTLEMMIAAPDTMSVTLLFMLRFLAQKPGIQAELVSELETKLGDKARKIETCLGKEQTASEETPSELTSADLQQLSLLDRFIRESIRHMPVVEVIMRKTKMPVALDSCVLPPGSNVVLNLARMHRHPCFPQAHTFSTDNFKEPVPPGHYLPFGAGRRSCVGRHISIIAMKVVLATILPIFQICPADGDKNHPLETTHDLSCHPQQAQPGLIMSFQPRQQGILHGKEKPVG</sequence>
<dbReference type="GO" id="GO:0070330">
    <property type="term" value="F:aromatase activity"/>
    <property type="evidence" value="ECO:0007669"/>
    <property type="project" value="UniProtKB-EC"/>
</dbReference>
<evidence type="ECO:0000256" key="6">
    <source>
        <dbReference type="ARBA" id="ARBA00023004"/>
    </source>
</evidence>
<evidence type="ECO:0000256" key="3">
    <source>
        <dbReference type="ARBA" id="ARBA00010617"/>
    </source>
</evidence>
<proteinExistence type="inferred from homology"/>
<dbReference type="GO" id="GO:0020037">
    <property type="term" value="F:heme binding"/>
    <property type="evidence" value="ECO:0007669"/>
    <property type="project" value="InterPro"/>
</dbReference>
<keyword evidence="12 13" id="KW-0349">Heme</keyword>
<dbReference type="InterPro" id="IPR050196">
    <property type="entry name" value="Cytochrome_P450_Monoox"/>
</dbReference>
<evidence type="ECO:0000256" key="4">
    <source>
        <dbReference type="ARBA" id="ARBA00022723"/>
    </source>
</evidence>
<dbReference type="GO" id="GO:0005783">
    <property type="term" value="C:endoplasmic reticulum"/>
    <property type="evidence" value="ECO:0007669"/>
    <property type="project" value="TreeGrafter"/>
</dbReference>
<dbReference type="PANTHER" id="PTHR24291:SF43">
    <property type="entry name" value="AROMATASE"/>
    <property type="match status" value="1"/>
</dbReference>
<reference evidence="14" key="1">
    <citation type="submission" date="2025-08" db="UniProtKB">
        <authorList>
            <consortium name="Ensembl"/>
        </authorList>
    </citation>
    <scope>IDENTIFICATION</scope>
</reference>